<dbReference type="InterPro" id="IPR017871">
    <property type="entry name" value="ABC_transporter-like_CS"/>
</dbReference>
<dbReference type="Pfam" id="PF00005">
    <property type="entry name" value="ABC_tran"/>
    <property type="match status" value="1"/>
</dbReference>
<evidence type="ECO:0000256" key="3">
    <source>
        <dbReference type="ARBA" id="ARBA00022741"/>
    </source>
</evidence>
<evidence type="ECO:0000259" key="5">
    <source>
        <dbReference type="PROSITE" id="PS50893"/>
    </source>
</evidence>
<dbReference type="AlphaFoldDB" id="A0A9D2J8J8"/>
<dbReference type="Proteomes" id="UP000824049">
    <property type="component" value="Unassembled WGS sequence"/>
</dbReference>
<keyword evidence="2" id="KW-0813">Transport</keyword>
<proteinExistence type="inferred from homology"/>
<dbReference type="Gene3D" id="3.40.50.300">
    <property type="entry name" value="P-loop containing nucleotide triphosphate hydrolases"/>
    <property type="match status" value="1"/>
</dbReference>
<evidence type="ECO:0000256" key="4">
    <source>
        <dbReference type="ARBA" id="ARBA00022840"/>
    </source>
</evidence>
<protein>
    <submittedName>
        <fullName evidence="6">ATP-binding cassette domain-containing protein</fullName>
    </submittedName>
</protein>
<dbReference type="GO" id="GO:0016887">
    <property type="term" value="F:ATP hydrolysis activity"/>
    <property type="evidence" value="ECO:0007669"/>
    <property type="project" value="InterPro"/>
</dbReference>
<evidence type="ECO:0000256" key="1">
    <source>
        <dbReference type="ARBA" id="ARBA00005417"/>
    </source>
</evidence>
<evidence type="ECO:0000313" key="7">
    <source>
        <dbReference type="Proteomes" id="UP000824049"/>
    </source>
</evidence>
<dbReference type="GO" id="GO:0005524">
    <property type="term" value="F:ATP binding"/>
    <property type="evidence" value="ECO:0007669"/>
    <property type="project" value="UniProtKB-KW"/>
</dbReference>
<evidence type="ECO:0000256" key="2">
    <source>
        <dbReference type="ARBA" id="ARBA00022448"/>
    </source>
</evidence>
<keyword evidence="4 6" id="KW-0067">ATP-binding</keyword>
<organism evidence="6 7">
    <name type="scientific">Candidatus Anaerobutyricum stercoris</name>
    <dbReference type="NCBI Taxonomy" id="2838457"/>
    <lineage>
        <taxon>Bacteria</taxon>
        <taxon>Bacillati</taxon>
        <taxon>Bacillota</taxon>
        <taxon>Clostridia</taxon>
        <taxon>Lachnospirales</taxon>
        <taxon>Lachnospiraceae</taxon>
        <taxon>Anaerobutyricum</taxon>
    </lineage>
</organism>
<dbReference type="PANTHER" id="PTHR43335">
    <property type="entry name" value="ABC TRANSPORTER, ATP-BINDING PROTEIN"/>
    <property type="match status" value="1"/>
</dbReference>
<gene>
    <name evidence="6" type="ORF">H9968_09540</name>
</gene>
<dbReference type="InterPro" id="IPR027417">
    <property type="entry name" value="P-loop_NTPase"/>
</dbReference>
<dbReference type="InterPro" id="IPR003593">
    <property type="entry name" value="AAA+_ATPase"/>
</dbReference>
<reference evidence="6" key="1">
    <citation type="journal article" date="2021" name="PeerJ">
        <title>Extensive microbial diversity within the chicken gut microbiome revealed by metagenomics and culture.</title>
        <authorList>
            <person name="Gilroy R."/>
            <person name="Ravi A."/>
            <person name="Getino M."/>
            <person name="Pursley I."/>
            <person name="Horton D.L."/>
            <person name="Alikhan N.F."/>
            <person name="Baker D."/>
            <person name="Gharbi K."/>
            <person name="Hall N."/>
            <person name="Watson M."/>
            <person name="Adriaenssens E.M."/>
            <person name="Foster-Nyarko E."/>
            <person name="Jarju S."/>
            <person name="Secka A."/>
            <person name="Antonio M."/>
            <person name="Oren A."/>
            <person name="Chaudhuri R.R."/>
            <person name="La Ragione R."/>
            <person name="Hildebrand F."/>
            <person name="Pallen M.J."/>
        </authorList>
    </citation>
    <scope>NUCLEOTIDE SEQUENCE</scope>
    <source>
        <strain evidence="6">CHK179-28034</strain>
    </source>
</reference>
<dbReference type="InterPro" id="IPR003439">
    <property type="entry name" value="ABC_transporter-like_ATP-bd"/>
</dbReference>
<feature type="domain" description="ABC transporter" evidence="5">
    <location>
        <begin position="5"/>
        <end position="232"/>
    </location>
</feature>
<accession>A0A9D2J8J8</accession>
<keyword evidence="3" id="KW-0547">Nucleotide-binding</keyword>
<dbReference type="PROSITE" id="PS00211">
    <property type="entry name" value="ABC_TRANSPORTER_1"/>
    <property type="match status" value="1"/>
</dbReference>
<reference evidence="6" key="2">
    <citation type="submission" date="2021-04" db="EMBL/GenBank/DDBJ databases">
        <authorList>
            <person name="Gilroy R."/>
        </authorList>
    </citation>
    <scope>NUCLEOTIDE SEQUENCE</scope>
    <source>
        <strain evidence="6">CHK179-28034</strain>
    </source>
</reference>
<dbReference type="EMBL" id="DXBR01000086">
    <property type="protein sequence ID" value="HIZ40147.1"/>
    <property type="molecule type" value="Genomic_DNA"/>
</dbReference>
<comment type="caution">
    <text evidence="6">The sequence shown here is derived from an EMBL/GenBank/DDBJ whole genome shotgun (WGS) entry which is preliminary data.</text>
</comment>
<comment type="similarity">
    <text evidence="1">Belongs to the ABC transporter superfamily.</text>
</comment>
<name>A0A9D2J8J8_9FIRM</name>
<dbReference type="SUPFAM" id="SSF52540">
    <property type="entry name" value="P-loop containing nucleoside triphosphate hydrolases"/>
    <property type="match status" value="1"/>
</dbReference>
<evidence type="ECO:0000313" key="6">
    <source>
        <dbReference type="EMBL" id="HIZ40147.1"/>
    </source>
</evidence>
<dbReference type="PROSITE" id="PS50893">
    <property type="entry name" value="ABC_TRANSPORTER_2"/>
    <property type="match status" value="1"/>
</dbReference>
<dbReference type="SMART" id="SM00382">
    <property type="entry name" value="AAA"/>
    <property type="match status" value="1"/>
</dbReference>
<sequence length="303" mass="33621">MNNIITTNALTKEYDHKKVVNTLDLHVPEGSVYGFLGPNGAGKSTTLKMLLGLVKPTGGEIRVFGKKLSQENRLEILKQTGSLIEAPSYYGHLSGKENLRIICKLKNVPEKDIMRVLHLVRMEKQMDKKVKNYSLGMKQRLGIAAALLGSPRLLLLDEPTNGLDPAGIQEIRELIRDLPEHGITVLVSSHLLAEIDQMATDVGIIDKGHLIFQDSLVILHEHSRSRILFQTSDNEAAFRLLNTVGMSVKWETDSFYLDHVSDDIVMDAVGQCVNAGIGVFRVTEQQKSLEDIFLSLTGKQVSL</sequence>
<dbReference type="PANTHER" id="PTHR43335:SF4">
    <property type="entry name" value="ABC TRANSPORTER, ATP-BINDING PROTEIN"/>
    <property type="match status" value="1"/>
</dbReference>